<proteinExistence type="predicted"/>
<dbReference type="InterPro" id="IPR036770">
    <property type="entry name" value="Ankyrin_rpt-contain_sf"/>
</dbReference>
<dbReference type="RefSeq" id="XP_037147643.1">
    <property type="nucleotide sequence ID" value="XM_037297069.1"/>
</dbReference>
<keyword evidence="1" id="KW-0677">Repeat</keyword>
<protein>
    <submittedName>
        <fullName evidence="4">Uncharacterized protein</fullName>
    </submittedName>
</protein>
<evidence type="ECO:0000256" key="2">
    <source>
        <dbReference type="ARBA" id="ARBA00023043"/>
    </source>
</evidence>
<dbReference type="EMBL" id="JACCJB010000023">
    <property type="protein sequence ID" value="KAF6218208.1"/>
    <property type="molecule type" value="Genomic_DNA"/>
</dbReference>
<dbReference type="PROSITE" id="PS50297">
    <property type="entry name" value="ANK_REP_REGION"/>
    <property type="match status" value="3"/>
</dbReference>
<keyword evidence="5" id="KW-1185">Reference proteome</keyword>
<dbReference type="GeneID" id="59334571"/>
<dbReference type="InterPro" id="IPR002110">
    <property type="entry name" value="Ankyrin_rpt"/>
</dbReference>
<feature type="repeat" description="ANK" evidence="3">
    <location>
        <begin position="387"/>
        <end position="416"/>
    </location>
</feature>
<dbReference type="PANTHER" id="PTHR24198">
    <property type="entry name" value="ANKYRIN REPEAT AND PROTEIN KINASE DOMAIN-CONTAINING PROTEIN"/>
    <property type="match status" value="1"/>
</dbReference>
<dbReference type="SMART" id="SM00248">
    <property type="entry name" value="ANK"/>
    <property type="match status" value="9"/>
</dbReference>
<evidence type="ECO:0000313" key="4">
    <source>
        <dbReference type="EMBL" id="KAF6218208.1"/>
    </source>
</evidence>
<dbReference type="Proteomes" id="UP000593566">
    <property type="component" value="Unassembled WGS sequence"/>
</dbReference>
<keyword evidence="2 3" id="KW-0040">ANK repeat</keyword>
<organism evidence="4 5">
    <name type="scientific">Letharia lupina</name>
    <dbReference type="NCBI Taxonomy" id="560253"/>
    <lineage>
        <taxon>Eukaryota</taxon>
        <taxon>Fungi</taxon>
        <taxon>Dikarya</taxon>
        <taxon>Ascomycota</taxon>
        <taxon>Pezizomycotina</taxon>
        <taxon>Lecanoromycetes</taxon>
        <taxon>OSLEUM clade</taxon>
        <taxon>Lecanoromycetidae</taxon>
        <taxon>Lecanorales</taxon>
        <taxon>Lecanorineae</taxon>
        <taxon>Parmeliaceae</taxon>
        <taxon>Letharia</taxon>
    </lineage>
</organism>
<evidence type="ECO:0000313" key="5">
    <source>
        <dbReference type="Proteomes" id="UP000593566"/>
    </source>
</evidence>
<dbReference type="PANTHER" id="PTHR24198:SF165">
    <property type="entry name" value="ANKYRIN REPEAT-CONTAINING PROTEIN-RELATED"/>
    <property type="match status" value="1"/>
</dbReference>
<dbReference type="SUPFAM" id="SSF48403">
    <property type="entry name" value="Ankyrin repeat"/>
    <property type="match status" value="1"/>
</dbReference>
<dbReference type="Pfam" id="PF12796">
    <property type="entry name" value="Ank_2"/>
    <property type="match status" value="3"/>
</dbReference>
<dbReference type="PROSITE" id="PS50088">
    <property type="entry name" value="ANK_REPEAT"/>
    <property type="match status" value="3"/>
</dbReference>
<gene>
    <name evidence="4" type="ORF">HO133_006169</name>
</gene>
<comment type="caution">
    <text evidence="4">The sequence shown here is derived from an EMBL/GenBank/DDBJ whole genome shotgun (WGS) entry which is preliminary data.</text>
</comment>
<feature type="repeat" description="ANK" evidence="3">
    <location>
        <begin position="354"/>
        <end position="386"/>
    </location>
</feature>
<feature type="repeat" description="ANK" evidence="3">
    <location>
        <begin position="416"/>
        <end position="448"/>
    </location>
</feature>
<reference evidence="4 5" key="1">
    <citation type="journal article" date="2020" name="Genomics">
        <title>Complete, high-quality genomes from long-read metagenomic sequencing of two wolf lichen thalli reveals enigmatic genome architecture.</title>
        <authorList>
            <person name="McKenzie S.K."/>
            <person name="Walston R.F."/>
            <person name="Allen J.L."/>
        </authorList>
    </citation>
    <scope>NUCLEOTIDE SEQUENCE [LARGE SCALE GENOMIC DNA]</scope>
    <source>
        <strain evidence="4">WasteWater1</strain>
    </source>
</reference>
<evidence type="ECO:0000256" key="1">
    <source>
        <dbReference type="ARBA" id="ARBA00022737"/>
    </source>
</evidence>
<dbReference type="Gene3D" id="1.25.40.20">
    <property type="entry name" value="Ankyrin repeat-containing domain"/>
    <property type="match status" value="1"/>
</dbReference>
<name>A0A8H6F831_9LECA</name>
<evidence type="ECO:0000256" key="3">
    <source>
        <dbReference type="PROSITE-ProRule" id="PRU00023"/>
    </source>
</evidence>
<dbReference type="AlphaFoldDB" id="A0A8H6F831"/>
<sequence>MKLVDLPPELLQEILRHAVVTVGLHRAFRLRLVSKLIDCEALRAIFATHLIQERRYRNIDPIGIPIVSKYLESRSLADAAKNNAFTAEIRNTTDALMEEEEDESSGLVWRKHIHALCCAATKTMGCSLVIEHLNDGLTNNVMTGQGSQNVLAAAAYTGRLARVQSMIEEGSDTNATSDYFGTPLQAAASGGHMDSVLLLLENEADAMTSLVPASSTSRYSSAYENIVTALRAASTAGHEDIVRLLSNSKYEFEDSHRIFQFAACDAAQMGHASIVRFLLDRIETARRPRLQELILLTVSEHGHEIIAQWMLDLETNIHAGLGNRDPPIQRAVAGGHYRIVQLLLAGGASQVEGRHGTLLHQAAWRGFVKVAQVLIDHGADIDACRPTPIAVAASCGHVDMVQFLIEKGANLGLEASGHMALRCAARNGHESIIRLLVGGGVDVDGTDEEFNPLLNAILEGHDQVAKTLVELGAERKDPSQNKFAKEHAKFLARGSYGKGHRLKAKISYDEHMLAFQRLDKSLFPSE</sequence>
<accession>A0A8H6F831</accession>